<evidence type="ECO:0000259" key="6">
    <source>
        <dbReference type="Pfam" id="PF01869"/>
    </source>
</evidence>
<evidence type="ECO:0000256" key="1">
    <source>
        <dbReference type="ARBA" id="ARBA00006198"/>
    </source>
</evidence>
<evidence type="ECO:0000256" key="2">
    <source>
        <dbReference type="ARBA" id="ARBA00012122"/>
    </source>
</evidence>
<evidence type="ECO:0000313" key="8">
    <source>
        <dbReference type="Proteomes" id="UP000747542"/>
    </source>
</evidence>
<evidence type="ECO:0000313" key="7">
    <source>
        <dbReference type="EMBL" id="KAG7158749.1"/>
    </source>
</evidence>
<comment type="similarity">
    <text evidence="1">Belongs to the eukaryotic-type N-acetylglucosamine kinase family.</text>
</comment>
<organism evidence="7 8">
    <name type="scientific">Homarus americanus</name>
    <name type="common">American lobster</name>
    <dbReference type="NCBI Taxonomy" id="6706"/>
    <lineage>
        <taxon>Eukaryota</taxon>
        <taxon>Metazoa</taxon>
        <taxon>Ecdysozoa</taxon>
        <taxon>Arthropoda</taxon>
        <taxon>Crustacea</taxon>
        <taxon>Multicrustacea</taxon>
        <taxon>Malacostraca</taxon>
        <taxon>Eumalacostraca</taxon>
        <taxon>Eucarida</taxon>
        <taxon>Decapoda</taxon>
        <taxon>Pleocyemata</taxon>
        <taxon>Astacidea</taxon>
        <taxon>Nephropoidea</taxon>
        <taxon>Nephropidae</taxon>
        <taxon>Homarus</taxon>
    </lineage>
</organism>
<dbReference type="PANTHER" id="PTHR12862">
    <property type="entry name" value="BADF TYPE ATPASE DOMAIN-CONTAINING PROTEIN"/>
    <property type="match status" value="1"/>
</dbReference>
<dbReference type="Proteomes" id="UP000747542">
    <property type="component" value="Unassembled WGS sequence"/>
</dbReference>
<protein>
    <recommendedName>
        <fullName evidence="3">N-acetyl-D-glucosamine kinase</fullName>
        <ecNumber evidence="2">2.7.1.59</ecNumber>
    </recommendedName>
    <alternativeName>
        <fullName evidence="4">GlcNAc kinase</fullName>
    </alternativeName>
</protein>
<reference evidence="7" key="1">
    <citation type="journal article" date="2021" name="Sci. Adv.">
        <title>The American lobster genome reveals insights on longevity, neural, and immune adaptations.</title>
        <authorList>
            <person name="Polinski J.M."/>
            <person name="Zimin A.V."/>
            <person name="Clark K.F."/>
            <person name="Kohn A.B."/>
            <person name="Sadowski N."/>
            <person name="Timp W."/>
            <person name="Ptitsyn A."/>
            <person name="Khanna P."/>
            <person name="Romanova D.Y."/>
            <person name="Williams P."/>
            <person name="Greenwood S.J."/>
            <person name="Moroz L.L."/>
            <person name="Walt D.R."/>
            <person name="Bodnar A.G."/>
        </authorList>
    </citation>
    <scope>NUCLEOTIDE SEQUENCE</scope>
    <source>
        <strain evidence="7">GMGI-L3</strain>
    </source>
</reference>
<keyword evidence="7" id="KW-0808">Transferase</keyword>
<evidence type="ECO:0000256" key="5">
    <source>
        <dbReference type="SAM" id="MobiDB-lite"/>
    </source>
</evidence>
<dbReference type="InterPro" id="IPR002731">
    <property type="entry name" value="ATPase_BadF"/>
</dbReference>
<dbReference type="EMBL" id="JAHLQT010034478">
    <property type="protein sequence ID" value="KAG7158749.1"/>
    <property type="molecule type" value="Genomic_DNA"/>
</dbReference>
<feature type="region of interest" description="Disordered" evidence="5">
    <location>
        <begin position="327"/>
        <end position="351"/>
    </location>
</feature>
<dbReference type="AlphaFoldDB" id="A0A8J5MPB3"/>
<comment type="caution">
    <text evidence="7">The sequence shown here is derived from an EMBL/GenBank/DDBJ whole genome shotgun (WGS) entry which is preliminary data.</text>
</comment>
<dbReference type="SUPFAM" id="SSF53067">
    <property type="entry name" value="Actin-like ATPase domain"/>
    <property type="match status" value="1"/>
</dbReference>
<keyword evidence="8" id="KW-1185">Reference proteome</keyword>
<name>A0A8J5MPB3_HOMAM</name>
<gene>
    <name evidence="7" type="primary">Nagk-L</name>
    <name evidence="7" type="ORF">Hamer_G011421</name>
</gene>
<dbReference type="Gene3D" id="3.30.420.40">
    <property type="match status" value="1"/>
</dbReference>
<accession>A0A8J5MPB3</accession>
<proteinExistence type="inferred from homology"/>
<dbReference type="EC" id="2.7.1.59" evidence="2"/>
<evidence type="ECO:0000256" key="3">
    <source>
        <dbReference type="ARBA" id="ARBA00014974"/>
    </source>
</evidence>
<dbReference type="Pfam" id="PF01869">
    <property type="entry name" value="BcrAD_BadFG"/>
    <property type="match status" value="1"/>
</dbReference>
<dbReference type="GO" id="GO:0045127">
    <property type="term" value="F:N-acetylglucosamine kinase activity"/>
    <property type="evidence" value="ECO:0007669"/>
    <property type="project" value="UniProtKB-EC"/>
</dbReference>
<feature type="domain" description="ATPase BadF/BadG/BcrA/BcrD type" evidence="6">
    <location>
        <begin position="25"/>
        <end position="242"/>
    </location>
</feature>
<keyword evidence="7" id="KW-0418">Kinase</keyword>
<sequence>MTRSSNLMLACRLPSPQLSHYNGLCLSGCEEDEANRQMEKEILEQYPNLTKHVVVASDTQGSIATACHNGGIVLISGTGSNALLLNPDGKTFRCGGWGHMLGDEGGAYWIAARAVKILFDEDDNLIDPPFCTAKLRNIVYSHFDLKDRFGMLQHVYTTFEKAKFASLAAKISEGAAQGDPMCGRILYDGGFALGRHISALSRNMHPDLFAAEDGLQIVCSGSVWKSWEYLREGFVDGVQPQLEKDEFIPKFKLLRLAVGAVTSALGAIYLGALKAGYDIPRDYSKNVKPFFTYIHPAPQTASSHPTKSTAKIAITINHDNGHACSNGKATETTNGQTNGTHCTSITNGNST</sequence>
<dbReference type="InterPro" id="IPR043129">
    <property type="entry name" value="ATPase_NBD"/>
</dbReference>
<dbReference type="InterPro" id="IPR039758">
    <property type="entry name" value="NAGK-like"/>
</dbReference>
<dbReference type="PANTHER" id="PTHR12862:SF0">
    <property type="entry name" value="N-ACETYL-D-GLUCOSAMINE KINASE"/>
    <property type="match status" value="1"/>
</dbReference>
<evidence type="ECO:0000256" key="4">
    <source>
        <dbReference type="ARBA" id="ARBA00031123"/>
    </source>
</evidence>